<dbReference type="InterPro" id="IPR018078">
    <property type="entry name" value="DNA-binding_RecF_CS"/>
</dbReference>
<dbReference type="GO" id="GO:0000731">
    <property type="term" value="P:DNA synthesis involved in DNA repair"/>
    <property type="evidence" value="ECO:0007669"/>
    <property type="project" value="TreeGrafter"/>
</dbReference>
<dbReference type="GO" id="GO:0006260">
    <property type="term" value="P:DNA replication"/>
    <property type="evidence" value="ECO:0007669"/>
    <property type="project" value="UniProtKB-UniRule"/>
</dbReference>
<evidence type="ECO:0000256" key="5">
    <source>
        <dbReference type="ARBA" id="ARBA00022705"/>
    </source>
</evidence>
<evidence type="ECO:0000256" key="2">
    <source>
        <dbReference type="ARBA" id="ARBA00008016"/>
    </source>
</evidence>
<comment type="subcellular location">
    <subcellularLocation>
        <location evidence="1 9 10">Cytoplasm</location>
    </subcellularLocation>
</comment>
<dbReference type="PANTHER" id="PTHR32182">
    <property type="entry name" value="DNA REPLICATION AND REPAIR PROTEIN RECF"/>
    <property type="match status" value="1"/>
</dbReference>
<dbReference type="PANTHER" id="PTHR32182:SF0">
    <property type="entry name" value="DNA REPLICATION AND REPAIR PROTEIN RECF"/>
    <property type="match status" value="1"/>
</dbReference>
<dbReference type="InterPro" id="IPR042174">
    <property type="entry name" value="RecF_2"/>
</dbReference>
<evidence type="ECO:0000313" key="13">
    <source>
        <dbReference type="Proteomes" id="UP000316887"/>
    </source>
</evidence>
<feature type="domain" description="RecF/RecN/SMC N-terminal" evidence="11">
    <location>
        <begin position="3"/>
        <end position="362"/>
    </location>
</feature>
<name>A0A542W2U3_ZYMMB</name>
<dbReference type="GO" id="GO:0009432">
    <property type="term" value="P:SOS response"/>
    <property type="evidence" value="ECO:0007669"/>
    <property type="project" value="UniProtKB-UniRule"/>
</dbReference>
<dbReference type="OrthoDB" id="9803889at2"/>
<sequence length="380" mass="41901">MFISGLSLTDFRSHKKTQLQADAGLVILTGENGVGKTNILEAISLLSPGRGFRGSQLSDLIRREGEGGFAISAKLHPLAVSGVVDPVTIGIGLTPKASSRQVRVNGVATSANSLSEWLAILWLTPAMDRLFLEGASVRRRFLDRLTLTIFPSHARHYTRYEAAMRQRNKLLAEEKGYDPLWLDGLEQMMAEQAANIIFFRQQLVQQLSEQINQQEDSPFAKADLFLDDGIEITEPLGGASADQQPDIMPYLQNIWQKSRSRDAAIGRTLQGPHRADLKVAHHAKSMPADQTSTGEQKALLLGLILAQVNLITEKNGQPPVLLLDEVAAHLDPSRREILFEILRSKGGQVWMSGTESSLFDKAGSSACRFHLDKEQILTDF</sequence>
<dbReference type="GO" id="GO:0003697">
    <property type="term" value="F:single-stranded DNA binding"/>
    <property type="evidence" value="ECO:0007669"/>
    <property type="project" value="UniProtKB-UniRule"/>
</dbReference>
<dbReference type="AlphaFoldDB" id="A0A542W2U3"/>
<dbReference type="Pfam" id="PF02463">
    <property type="entry name" value="SMC_N"/>
    <property type="match status" value="1"/>
</dbReference>
<dbReference type="EMBL" id="VFOF01000001">
    <property type="protein sequence ID" value="TQL17896.1"/>
    <property type="molecule type" value="Genomic_DNA"/>
</dbReference>
<feature type="binding site" evidence="9">
    <location>
        <begin position="30"/>
        <end position="37"/>
    </location>
    <ligand>
        <name>ATP</name>
        <dbReference type="ChEBI" id="CHEBI:30616"/>
    </ligand>
</feature>
<keyword evidence="5 9" id="KW-0235">DNA replication</keyword>
<dbReference type="RefSeq" id="WP_141920349.1">
    <property type="nucleotide sequence ID" value="NZ_VFOF01000001.1"/>
</dbReference>
<gene>
    <name evidence="9" type="primary">recF</name>
    <name evidence="12" type="ORF">FBY58_1509</name>
</gene>
<accession>A0A542W2U3</accession>
<dbReference type="SUPFAM" id="SSF52540">
    <property type="entry name" value="P-loop containing nucleoside triphosphate hydrolases"/>
    <property type="match status" value="1"/>
</dbReference>
<comment type="similarity">
    <text evidence="2 9 10">Belongs to the RecF family.</text>
</comment>
<evidence type="ECO:0000256" key="8">
    <source>
        <dbReference type="ARBA" id="ARBA00023125"/>
    </source>
</evidence>
<keyword evidence="7 9" id="KW-0067">ATP-binding</keyword>
<evidence type="ECO:0000256" key="4">
    <source>
        <dbReference type="ARBA" id="ARBA00022490"/>
    </source>
</evidence>
<keyword evidence="9 10" id="KW-0234">DNA repair</keyword>
<dbReference type="GO" id="GO:0005524">
    <property type="term" value="F:ATP binding"/>
    <property type="evidence" value="ECO:0007669"/>
    <property type="project" value="UniProtKB-UniRule"/>
</dbReference>
<keyword evidence="8 9" id="KW-0238">DNA-binding</keyword>
<dbReference type="GO" id="GO:0006302">
    <property type="term" value="P:double-strand break repair"/>
    <property type="evidence" value="ECO:0007669"/>
    <property type="project" value="TreeGrafter"/>
</dbReference>
<dbReference type="InterPro" id="IPR027417">
    <property type="entry name" value="P-loop_NTPase"/>
</dbReference>
<dbReference type="InterPro" id="IPR003395">
    <property type="entry name" value="RecF/RecN/SMC_N"/>
</dbReference>
<evidence type="ECO:0000259" key="11">
    <source>
        <dbReference type="Pfam" id="PF02463"/>
    </source>
</evidence>
<dbReference type="PROSITE" id="PS00618">
    <property type="entry name" value="RECF_2"/>
    <property type="match status" value="1"/>
</dbReference>
<evidence type="ECO:0000256" key="1">
    <source>
        <dbReference type="ARBA" id="ARBA00004496"/>
    </source>
</evidence>
<dbReference type="Proteomes" id="UP000316887">
    <property type="component" value="Unassembled WGS sequence"/>
</dbReference>
<organism evidence="12 13">
    <name type="scientific">Zymomonas mobilis</name>
    <dbReference type="NCBI Taxonomy" id="542"/>
    <lineage>
        <taxon>Bacteria</taxon>
        <taxon>Pseudomonadati</taxon>
        <taxon>Pseudomonadota</taxon>
        <taxon>Alphaproteobacteria</taxon>
        <taxon>Sphingomonadales</taxon>
        <taxon>Zymomonadaceae</taxon>
        <taxon>Zymomonas</taxon>
    </lineage>
</organism>
<comment type="function">
    <text evidence="9 10">The RecF protein is involved in DNA metabolism; it is required for DNA replication and normal SOS inducibility. RecF binds preferentially to single-stranded, linear DNA. It also seems to bind ATP.</text>
</comment>
<comment type="caution">
    <text evidence="12">The sequence shown here is derived from an EMBL/GenBank/DDBJ whole genome shotgun (WGS) entry which is preliminary data.</text>
</comment>
<proteinExistence type="inferred from homology"/>
<dbReference type="PROSITE" id="PS00617">
    <property type="entry name" value="RECF_1"/>
    <property type="match status" value="1"/>
</dbReference>
<evidence type="ECO:0000256" key="6">
    <source>
        <dbReference type="ARBA" id="ARBA00022741"/>
    </source>
</evidence>
<keyword evidence="4 9" id="KW-0963">Cytoplasm</keyword>
<dbReference type="NCBIfam" id="TIGR00611">
    <property type="entry name" value="recf"/>
    <property type="match status" value="1"/>
</dbReference>
<keyword evidence="9 10" id="KW-0227">DNA damage</keyword>
<dbReference type="Gene3D" id="3.40.50.300">
    <property type="entry name" value="P-loop containing nucleotide triphosphate hydrolases"/>
    <property type="match status" value="1"/>
</dbReference>
<evidence type="ECO:0000256" key="7">
    <source>
        <dbReference type="ARBA" id="ARBA00022840"/>
    </source>
</evidence>
<evidence type="ECO:0000256" key="10">
    <source>
        <dbReference type="RuleBase" id="RU000578"/>
    </source>
</evidence>
<protein>
    <recommendedName>
        <fullName evidence="3 9">DNA replication and repair protein RecF</fullName>
    </recommendedName>
</protein>
<reference evidence="12 13" key="1">
    <citation type="submission" date="2019-06" db="EMBL/GenBank/DDBJ databases">
        <title>Genome sequencing of Zymomonas mobilis strains for genetic engineering and biofuel applications.</title>
        <authorList>
            <person name="Teravest M."/>
        </authorList>
    </citation>
    <scope>NUCLEOTIDE SEQUENCE [LARGE SCALE GENOMIC DNA]</scope>
    <source>
        <strain evidence="12 13">AN0101</strain>
    </source>
</reference>
<evidence type="ECO:0000256" key="3">
    <source>
        <dbReference type="ARBA" id="ARBA00020170"/>
    </source>
</evidence>
<dbReference type="HAMAP" id="MF_00365">
    <property type="entry name" value="RecF"/>
    <property type="match status" value="1"/>
</dbReference>
<dbReference type="GO" id="GO:0005737">
    <property type="term" value="C:cytoplasm"/>
    <property type="evidence" value="ECO:0007669"/>
    <property type="project" value="UniProtKB-SubCell"/>
</dbReference>
<dbReference type="InterPro" id="IPR001238">
    <property type="entry name" value="DNA-binding_RecF"/>
</dbReference>
<evidence type="ECO:0000313" key="12">
    <source>
        <dbReference type="EMBL" id="TQL17896.1"/>
    </source>
</evidence>
<evidence type="ECO:0000256" key="9">
    <source>
        <dbReference type="HAMAP-Rule" id="MF_00365"/>
    </source>
</evidence>
<keyword evidence="6 9" id="KW-0547">Nucleotide-binding</keyword>
<keyword evidence="9 10" id="KW-0742">SOS response</keyword>
<dbReference type="Gene3D" id="1.20.1050.90">
    <property type="entry name" value="RecF/RecN/SMC, N-terminal domain"/>
    <property type="match status" value="1"/>
</dbReference>